<keyword evidence="4" id="KW-0732">Signal</keyword>
<proteinExistence type="inferred from homology"/>
<evidence type="ECO:0000256" key="7">
    <source>
        <dbReference type="ARBA" id="ARBA00023288"/>
    </source>
</evidence>
<keyword evidence="11" id="KW-1185">Reference proteome</keyword>
<dbReference type="InterPro" id="IPR057336">
    <property type="entry name" value="GerAC_N"/>
</dbReference>
<dbReference type="GO" id="GO:0016020">
    <property type="term" value="C:membrane"/>
    <property type="evidence" value="ECO:0007669"/>
    <property type="project" value="UniProtKB-SubCell"/>
</dbReference>
<dbReference type="AlphaFoldDB" id="A0A1S2LFJ0"/>
<keyword evidence="7" id="KW-0449">Lipoprotein</keyword>
<sequence>MEGEKRVLKKTLLIVHCCILVLMLGCWDRHEIDELAYVIAIGIDEGEGDDFLVTYQIANPKEAGEDDVISDIISIRAPDFLSARDLVVAFVSREVVFTHTKVLIVSETFARRDEFVNFIKPAIRERQLSRKVNLIVSKEKASDFMRNNEPTLETRPHKFFELMTDRWEDTGLVPDSTLHSLFHRMEEDSGVFLATYSTTVQEEAGVGQEDDYIPGEVRIQGSNPTQTVGSAVIKEGKMIGSLTGEETRFSLLLRPKKEIEKMIASYPDPIDEEYKITVRFLAEEGSNITINTKKRAPVIHVRTPLRLEVLSIESDIDYVEDLEKQEVLKMHIKSVIEAKVNTFIRKTQKEFKAEPFRWSLPARRTFLTNREYEQYRWMENYPYAEVHFEVDLQFKEFGKQLAPTDMEEVKG</sequence>
<dbReference type="InterPro" id="IPR046953">
    <property type="entry name" value="Spore_GerAC-like_C"/>
</dbReference>
<dbReference type="Proteomes" id="UP000180098">
    <property type="component" value="Unassembled WGS sequence"/>
</dbReference>
<name>A0A1S2LFJ0_9BACI</name>
<protein>
    <submittedName>
        <fullName evidence="10">Uncharacterized protein</fullName>
    </submittedName>
</protein>
<gene>
    <name evidence="10" type="ORF">BKP35_12410</name>
</gene>
<accession>A0A1S2LFJ0</accession>
<dbReference type="PROSITE" id="PS51257">
    <property type="entry name" value="PROKAR_LIPOPROTEIN"/>
    <property type="match status" value="1"/>
</dbReference>
<dbReference type="Pfam" id="PF05504">
    <property type="entry name" value="Spore_GerAC"/>
    <property type="match status" value="1"/>
</dbReference>
<dbReference type="InterPro" id="IPR008844">
    <property type="entry name" value="Spore_GerAC-like"/>
</dbReference>
<dbReference type="InterPro" id="IPR038501">
    <property type="entry name" value="Spore_GerAC_C_sf"/>
</dbReference>
<evidence type="ECO:0000256" key="1">
    <source>
        <dbReference type="ARBA" id="ARBA00004635"/>
    </source>
</evidence>
<comment type="subcellular location">
    <subcellularLocation>
        <location evidence="1">Membrane</location>
        <topology evidence="1">Lipid-anchor</topology>
    </subcellularLocation>
</comment>
<evidence type="ECO:0000256" key="4">
    <source>
        <dbReference type="ARBA" id="ARBA00022729"/>
    </source>
</evidence>
<dbReference type="GO" id="GO:0009847">
    <property type="term" value="P:spore germination"/>
    <property type="evidence" value="ECO:0007669"/>
    <property type="project" value="InterPro"/>
</dbReference>
<evidence type="ECO:0000256" key="2">
    <source>
        <dbReference type="ARBA" id="ARBA00007886"/>
    </source>
</evidence>
<organism evidence="10 11">
    <name type="scientific">Anaerobacillus arseniciselenatis</name>
    <dbReference type="NCBI Taxonomy" id="85682"/>
    <lineage>
        <taxon>Bacteria</taxon>
        <taxon>Bacillati</taxon>
        <taxon>Bacillota</taxon>
        <taxon>Bacilli</taxon>
        <taxon>Bacillales</taxon>
        <taxon>Bacillaceae</taxon>
        <taxon>Anaerobacillus</taxon>
    </lineage>
</organism>
<dbReference type="PANTHER" id="PTHR35789:SF1">
    <property type="entry name" value="SPORE GERMINATION PROTEIN B3"/>
    <property type="match status" value="1"/>
</dbReference>
<evidence type="ECO:0000256" key="6">
    <source>
        <dbReference type="ARBA" id="ARBA00023139"/>
    </source>
</evidence>
<dbReference type="PANTHER" id="PTHR35789">
    <property type="entry name" value="SPORE GERMINATION PROTEIN B3"/>
    <property type="match status" value="1"/>
</dbReference>
<keyword evidence="5" id="KW-0472">Membrane</keyword>
<evidence type="ECO:0000259" key="9">
    <source>
        <dbReference type="Pfam" id="PF25198"/>
    </source>
</evidence>
<reference evidence="10 11" key="1">
    <citation type="submission" date="2016-10" db="EMBL/GenBank/DDBJ databases">
        <title>Draft genome sequences of four alkaliphilic bacteria belonging to the Anaerobacillus genus.</title>
        <authorList>
            <person name="Bassil N.M."/>
            <person name="Lloyd J.R."/>
        </authorList>
    </citation>
    <scope>NUCLEOTIDE SEQUENCE [LARGE SCALE GENOMIC DNA]</scope>
    <source>
        <strain evidence="10 11">DSM 15340</strain>
    </source>
</reference>
<dbReference type="EMBL" id="MLQQ01000033">
    <property type="protein sequence ID" value="OIJ11136.1"/>
    <property type="molecule type" value="Genomic_DNA"/>
</dbReference>
<feature type="domain" description="Spore germination protein N-terminal" evidence="9">
    <location>
        <begin position="28"/>
        <end position="194"/>
    </location>
</feature>
<feature type="domain" description="Spore germination GerAC-like C-terminal" evidence="8">
    <location>
        <begin position="229"/>
        <end position="398"/>
    </location>
</feature>
<keyword evidence="3" id="KW-0309">Germination</keyword>
<evidence type="ECO:0000256" key="3">
    <source>
        <dbReference type="ARBA" id="ARBA00022544"/>
    </source>
</evidence>
<comment type="similarity">
    <text evidence="2">Belongs to the GerABKC lipoprotein family.</text>
</comment>
<dbReference type="OrthoDB" id="9816067at2"/>
<comment type="caution">
    <text evidence="10">The sequence shown here is derived from an EMBL/GenBank/DDBJ whole genome shotgun (WGS) entry which is preliminary data.</text>
</comment>
<dbReference type="NCBIfam" id="TIGR02887">
    <property type="entry name" value="spore_ger_x_C"/>
    <property type="match status" value="1"/>
</dbReference>
<dbReference type="Gene3D" id="3.30.300.210">
    <property type="entry name" value="Nutrient germinant receptor protein C, domain 3"/>
    <property type="match status" value="1"/>
</dbReference>
<evidence type="ECO:0000313" key="10">
    <source>
        <dbReference type="EMBL" id="OIJ11136.1"/>
    </source>
</evidence>
<dbReference type="Pfam" id="PF25198">
    <property type="entry name" value="Spore_GerAC_N"/>
    <property type="match status" value="1"/>
</dbReference>
<evidence type="ECO:0000313" key="11">
    <source>
        <dbReference type="Proteomes" id="UP000180098"/>
    </source>
</evidence>
<evidence type="ECO:0000259" key="8">
    <source>
        <dbReference type="Pfam" id="PF05504"/>
    </source>
</evidence>
<evidence type="ECO:0000256" key="5">
    <source>
        <dbReference type="ARBA" id="ARBA00023136"/>
    </source>
</evidence>
<keyword evidence="6" id="KW-0564">Palmitate</keyword>